<gene>
    <name evidence="2" type="ORF">ACJMK2_013382</name>
</gene>
<sequence length="144" mass="16486">MQGINTGKIIARIDARDAPKFPEFFKVRGLLVLTWYFGCFQHRPYPSCNQLGHTKTNCKKSSAPIVNTPAGGPEPGPSTSNNENQQPPTQRETSVSYALAVTSRRMLFKTKETEKEQEKGPEENEWRVKRNIMELKSFWIHGYR</sequence>
<dbReference type="AlphaFoldDB" id="A0ABD3V0G7"/>
<protein>
    <submittedName>
        <fullName evidence="2">Uncharacterized protein</fullName>
    </submittedName>
</protein>
<dbReference type="EMBL" id="JBJQND010000014">
    <property type="protein sequence ID" value="KAL3854103.1"/>
    <property type="molecule type" value="Genomic_DNA"/>
</dbReference>
<evidence type="ECO:0000313" key="3">
    <source>
        <dbReference type="Proteomes" id="UP001634394"/>
    </source>
</evidence>
<accession>A0ABD3V0G7</accession>
<comment type="caution">
    <text evidence="2">The sequence shown here is derived from an EMBL/GenBank/DDBJ whole genome shotgun (WGS) entry which is preliminary data.</text>
</comment>
<feature type="region of interest" description="Disordered" evidence="1">
    <location>
        <begin position="50"/>
        <end position="96"/>
    </location>
</feature>
<keyword evidence="3" id="KW-1185">Reference proteome</keyword>
<evidence type="ECO:0000256" key="1">
    <source>
        <dbReference type="SAM" id="MobiDB-lite"/>
    </source>
</evidence>
<dbReference type="Proteomes" id="UP001634394">
    <property type="component" value="Unassembled WGS sequence"/>
</dbReference>
<name>A0ABD3V0G7_SINWO</name>
<reference evidence="2 3" key="1">
    <citation type="submission" date="2024-11" db="EMBL/GenBank/DDBJ databases">
        <title>Chromosome-level genome assembly of the freshwater bivalve Anodonta woodiana.</title>
        <authorList>
            <person name="Chen X."/>
        </authorList>
    </citation>
    <scope>NUCLEOTIDE SEQUENCE [LARGE SCALE GENOMIC DNA]</scope>
    <source>
        <strain evidence="2">MN2024</strain>
        <tissue evidence="2">Gills</tissue>
    </source>
</reference>
<feature type="compositionally biased region" description="Polar residues" evidence="1">
    <location>
        <begin position="77"/>
        <end position="96"/>
    </location>
</feature>
<proteinExistence type="predicted"/>
<organism evidence="2 3">
    <name type="scientific">Sinanodonta woodiana</name>
    <name type="common">Chinese pond mussel</name>
    <name type="synonym">Anodonta woodiana</name>
    <dbReference type="NCBI Taxonomy" id="1069815"/>
    <lineage>
        <taxon>Eukaryota</taxon>
        <taxon>Metazoa</taxon>
        <taxon>Spiralia</taxon>
        <taxon>Lophotrochozoa</taxon>
        <taxon>Mollusca</taxon>
        <taxon>Bivalvia</taxon>
        <taxon>Autobranchia</taxon>
        <taxon>Heteroconchia</taxon>
        <taxon>Palaeoheterodonta</taxon>
        <taxon>Unionida</taxon>
        <taxon>Unionoidea</taxon>
        <taxon>Unionidae</taxon>
        <taxon>Unioninae</taxon>
        <taxon>Sinanodonta</taxon>
    </lineage>
</organism>
<evidence type="ECO:0000313" key="2">
    <source>
        <dbReference type="EMBL" id="KAL3854103.1"/>
    </source>
</evidence>